<protein>
    <recommendedName>
        <fullName evidence="1">DUF8083 domain-containing protein</fullName>
    </recommendedName>
</protein>
<dbReference type="Pfam" id="PF26312">
    <property type="entry name" value="DUF8083"/>
    <property type="match status" value="1"/>
</dbReference>
<keyword evidence="3" id="KW-1185">Reference proteome</keyword>
<evidence type="ECO:0000259" key="1">
    <source>
        <dbReference type="Pfam" id="PF26312"/>
    </source>
</evidence>
<feature type="domain" description="DUF8083" evidence="1">
    <location>
        <begin position="5"/>
        <end position="272"/>
    </location>
</feature>
<comment type="caution">
    <text evidence="2">The sequence shown here is derived from an EMBL/GenBank/DDBJ whole genome shotgun (WGS) entry which is preliminary data.</text>
</comment>
<dbReference type="EMBL" id="JBHSQW010000023">
    <property type="protein sequence ID" value="MFC5994507.1"/>
    <property type="molecule type" value="Genomic_DNA"/>
</dbReference>
<accession>A0ABW1J220</accession>
<dbReference type="Proteomes" id="UP001596302">
    <property type="component" value="Unassembled WGS sequence"/>
</dbReference>
<gene>
    <name evidence="2" type="ORF">ACFQE5_09825</name>
</gene>
<proteinExistence type="predicted"/>
<dbReference type="InterPro" id="IPR058396">
    <property type="entry name" value="DUF8083"/>
</dbReference>
<organism evidence="2 3">
    <name type="scientific">Pseudonocardia hispaniensis</name>
    <dbReference type="NCBI Taxonomy" id="904933"/>
    <lineage>
        <taxon>Bacteria</taxon>
        <taxon>Bacillati</taxon>
        <taxon>Actinomycetota</taxon>
        <taxon>Actinomycetes</taxon>
        <taxon>Pseudonocardiales</taxon>
        <taxon>Pseudonocardiaceae</taxon>
        <taxon>Pseudonocardia</taxon>
    </lineage>
</organism>
<evidence type="ECO:0000313" key="3">
    <source>
        <dbReference type="Proteomes" id="UP001596302"/>
    </source>
</evidence>
<evidence type="ECO:0000313" key="2">
    <source>
        <dbReference type="EMBL" id="MFC5994507.1"/>
    </source>
</evidence>
<dbReference type="RefSeq" id="WP_379584536.1">
    <property type="nucleotide sequence ID" value="NZ_JBHSQW010000023.1"/>
</dbReference>
<sequence>MLAPFLSYLRVYEPMRAFEGPSGASVRAGLARGAIAPERAGLRERELWLRAMQGSRLLPGDPATDPTADVLVLAGASGEPLVCPLDTRPRTAAAVLGFLDSEEPLLRASALPVAESVARRRATAAMAELGDGAAHVVTAAWTVPLPWFVMVDPERRLVRLESPRRVWWRVPIGTARTRAVRAEKIIREALGETGPAEVLAETERWLERFDRSSVLELDYGGLVELIDDDAVRADNSAHLVRCGLQALRDGDDETAAACYDRLREFWGAVASKQRAG</sequence>
<name>A0ABW1J220_9PSEU</name>
<reference evidence="3" key="1">
    <citation type="journal article" date="2019" name="Int. J. Syst. Evol. Microbiol.">
        <title>The Global Catalogue of Microorganisms (GCM) 10K type strain sequencing project: providing services to taxonomists for standard genome sequencing and annotation.</title>
        <authorList>
            <consortium name="The Broad Institute Genomics Platform"/>
            <consortium name="The Broad Institute Genome Sequencing Center for Infectious Disease"/>
            <person name="Wu L."/>
            <person name="Ma J."/>
        </authorList>
    </citation>
    <scope>NUCLEOTIDE SEQUENCE [LARGE SCALE GENOMIC DNA]</scope>
    <source>
        <strain evidence="3">CCM 8391</strain>
    </source>
</reference>